<accession>A0A9J6FH49</accession>
<proteinExistence type="predicted"/>
<dbReference type="EMBL" id="JABSTR010000001">
    <property type="protein sequence ID" value="KAH9362341.1"/>
    <property type="molecule type" value="Genomic_DNA"/>
</dbReference>
<protein>
    <submittedName>
        <fullName evidence="2">Uncharacterized protein</fullName>
    </submittedName>
</protein>
<keyword evidence="3" id="KW-1185">Reference proteome</keyword>
<dbReference type="VEuPathDB" id="VectorBase:HLOH_064208"/>
<sequence>MATTRRGRRWEASGRGPEREAGSEDAGERGVSQRSGWESVSITQAERNCFIPKYLIRDGRISRGGTEKRGPAVRHLADREKAARVMTALTA</sequence>
<comment type="caution">
    <text evidence="2">The sequence shown here is derived from an EMBL/GenBank/DDBJ whole genome shotgun (WGS) entry which is preliminary data.</text>
</comment>
<dbReference type="AlphaFoldDB" id="A0A9J6FH49"/>
<organism evidence="2 3">
    <name type="scientific">Haemaphysalis longicornis</name>
    <name type="common">Bush tick</name>
    <dbReference type="NCBI Taxonomy" id="44386"/>
    <lineage>
        <taxon>Eukaryota</taxon>
        <taxon>Metazoa</taxon>
        <taxon>Ecdysozoa</taxon>
        <taxon>Arthropoda</taxon>
        <taxon>Chelicerata</taxon>
        <taxon>Arachnida</taxon>
        <taxon>Acari</taxon>
        <taxon>Parasitiformes</taxon>
        <taxon>Ixodida</taxon>
        <taxon>Ixodoidea</taxon>
        <taxon>Ixodidae</taxon>
        <taxon>Haemaphysalinae</taxon>
        <taxon>Haemaphysalis</taxon>
    </lineage>
</organism>
<evidence type="ECO:0000313" key="2">
    <source>
        <dbReference type="EMBL" id="KAH9362341.1"/>
    </source>
</evidence>
<name>A0A9J6FH49_HAELO</name>
<gene>
    <name evidence="2" type="ORF">HPB48_017993</name>
</gene>
<evidence type="ECO:0000256" key="1">
    <source>
        <dbReference type="SAM" id="MobiDB-lite"/>
    </source>
</evidence>
<feature type="region of interest" description="Disordered" evidence="1">
    <location>
        <begin position="1"/>
        <end position="39"/>
    </location>
</feature>
<evidence type="ECO:0000313" key="3">
    <source>
        <dbReference type="Proteomes" id="UP000821853"/>
    </source>
</evidence>
<reference evidence="2 3" key="1">
    <citation type="journal article" date="2020" name="Cell">
        <title>Large-Scale Comparative Analyses of Tick Genomes Elucidate Their Genetic Diversity and Vector Capacities.</title>
        <authorList>
            <consortium name="Tick Genome and Microbiome Consortium (TIGMIC)"/>
            <person name="Jia N."/>
            <person name="Wang J."/>
            <person name="Shi W."/>
            <person name="Du L."/>
            <person name="Sun Y."/>
            <person name="Zhan W."/>
            <person name="Jiang J.F."/>
            <person name="Wang Q."/>
            <person name="Zhang B."/>
            <person name="Ji P."/>
            <person name="Bell-Sakyi L."/>
            <person name="Cui X.M."/>
            <person name="Yuan T.T."/>
            <person name="Jiang B.G."/>
            <person name="Yang W.F."/>
            <person name="Lam T.T."/>
            <person name="Chang Q.C."/>
            <person name="Ding S.J."/>
            <person name="Wang X.J."/>
            <person name="Zhu J.G."/>
            <person name="Ruan X.D."/>
            <person name="Zhao L."/>
            <person name="Wei J.T."/>
            <person name="Ye R.Z."/>
            <person name="Que T.C."/>
            <person name="Du C.H."/>
            <person name="Zhou Y.H."/>
            <person name="Cheng J.X."/>
            <person name="Dai P.F."/>
            <person name="Guo W.B."/>
            <person name="Han X.H."/>
            <person name="Huang E.J."/>
            <person name="Li L.F."/>
            <person name="Wei W."/>
            <person name="Gao Y.C."/>
            <person name="Liu J.Z."/>
            <person name="Shao H.Z."/>
            <person name="Wang X."/>
            <person name="Wang C.C."/>
            <person name="Yang T.C."/>
            <person name="Huo Q.B."/>
            <person name="Li W."/>
            <person name="Chen H.Y."/>
            <person name="Chen S.E."/>
            <person name="Zhou L.G."/>
            <person name="Ni X.B."/>
            <person name="Tian J.H."/>
            <person name="Sheng Y."/>
            <person name="Liu T."/>
            <person name="Pan Y.S."/>
            <person name="Xia L.Y."/>
            <person name="Li J."/>
            <person name="Zhao F."/>
            <person name="Cao W.C."/>
        </authorList>
    </citation>
    <scope>NUCLEOTIDE SEQUENCE [LARGE SCALE GENOMIC DNA]</scope>
    <source>
        <strain evidence="2">HaeL-2018</strain>
    </source>
</reference>
<dbReference type="Proteomes" id="UP000821853">
    <property type="component" value="Chromosome 1"/>
</dbReference>
<feature type="compositionally biased region" description="Basic and acidic residues" evidence="1">
    <location>
        <begin position="9"/>
        <end position="28"/>
    </location>
</feature>